<feature type="repeat" description="TPR" evidence="1">
    <location>
        <begin position="73"/>
        <end position="106"/>
    </location>
</feature>
<keyword evidence="3" id="KW-1185">Reference proteome</keyword>
<proteinExistence type="predicted"/>
<name>A0A9Q0M320_BLOTA</name>
<sequence length="522" mass="60181">MSYQLDQLAQTIVKEFELDRKVCQYMSNKVSNQLSNYLCNNETFKERLFQLEQQLKSTMLLYREEHRKSLSETIKTVKVAELLLQSNDFESAIKLFGKAIKTTPHNLPQNHEYNLANLYGKRSVVLFLCNSIPEAEFDMNICAQLDKSIASVYLRKANEMLHTEMAMIRNSANELNQLEKSITRLQWNMANNFKNGTYYSEESNVDDEFVPKVKFDRKQLSLWFDNRAKGKCHPNGAHFLCAKSDLNAGIQILDEEPLRIFSAKPHPLGAILFQIYSRLVMNPEYSTENDLVDRVSLSTDADLFFAGRENLAQLPKRSYQYRYYLLSNEDAGRKTFSCNHKLIAFEAMLALRESADNKDEILPIIASTKLIEQVLIESLQVMFALDINNNSIKESFEMDHFRLLSIIEDYKRLYRLNSAQGIVPEGIKSSLPHFVQPIIGTFFWPGCSANVKMTLCPISGRLFYTTCKPVKKYEKLIIQFPTDYIEIRNGKFCKCIPCTKSRQPVASSKFPMPLPQRSSIQI</sequence>
<evidence type="ECO:0000313" key="3">
    <source>
        <dbReference type="Proteomes" id="UP001142055"/>
    </source>
</evidence>
<evidence type="ECO:0000313" key="2">
    <source>
        <dbReference type="EMBL" id="KAJ6217987.1"/>
    </source>
</evidence>
<accession>A0A9Q0M320</accession>
<evidence type="ECO:0000256" key="1">
    <source>
        <dbReference type="PROSITE-ProRule" id="PRU00339"/>
    </source>
</evidence>
<dbReference type="InterPro" id="IPR011990">
    <property type="entry name" value="TPR-like_helical_dom_sf"/>
</dbReference>
<organism evidence="2 3">
    <name type="scientific">Blomia tropicalis</name>
    <name type="common">Mite</name>
    <dbReference type="NCBI Taxonomy" id="40697"/>
    <lineage>
        <taxon>Eukaryota</taxon>
        <taxon>Metazoa</taxon>
        <taxon>Ecdysozoa</taxon>
        <taxon>Arthropoda</taxon>
        <taxon>Chelicerata</taxon>
        <taxon>Arachnida</taxon>
        <taxon>Acari</taxon>
        <taxon>Acariformes</taxon>
        <taxon>Sarcoptiformes</taxon>
        <taxon>Astigmata</taxon>
        <taxon>Glycyphagoidea</taxon>
        <taxon>Echimyopodidae</taxon>
        <taxon>Blomia</taxon>
    </lineage>
</organism>
<keyword evidence="1" id="KW-0802">TPR repeat</keyword>
<comment type="caution">
    <text evidence="2">The sequence shown here is derived from an EMBL/GenBank/DDBJ whole genome shotgun (WGS) entry which is preliminary data.</text>
</comment>
<dbReference type="EMBL" id="JAPWDV010000003">
    <property type="protein sequence ID" value="KAJ6217987.1"/>
    <property type="molecule type" value="Genomic_DNA"/>
</dbReference>
<dbReference type="AlphaFoldDB" id="A0A9Q0M320"/>
<dbReference type="SUPFAM" id="SSF48452">
    <property type="entry name" value="TPR-like"/>
    <property type="match status" value="1"/>
</dbReference>
<reference evidence="2" key="1">
    <citation type="submission" date="2022-12" db="EMBL/GenBank/DDBJ databases">
        <title>Genome assemblies of Blomia tropicalis.</title>
        <authorList>
            <person name="Cui Y."/>
        </authorList>
    </citation>
    <scope>NUCLEOTIDE SEQUENCE</scope>
    <source>
        <tissue evidence="2">Adult mites</tissue>
    </source>
</reference>
<protein>
    <submittedName>
        <fullName evidence="2">Uncharacterized protein</fullName>
    </submittedName>
</protein>
<dbReference type="PROSITE" id="PS50005">
    <property type="entry name" value="TPR"/>
    <property type="match status" value="1"/>
</dbReference>
<gene>
    <name evidence="2" type="ORF">RDWZM_009144</name>
</gene>
<dbReference type="Proteomes" id="UP001142055">
    <property type="component" value="Chromosome 3"/>
</dbReference>
<dbReference type="InterPro" id="IPR019734">
    <property type="entry name" value="TPR_rpt"/>
</dbReference>
<dbReference type="Gene3D" id="1.25.40.10">
    <property type="entry name" value="Tetratricopeptide repeat domain"/>
    <property type="match status" value="1"/>
</dbReference>